<dbReference type="EMBL" id="PFHR01000124">
    <property type="protein sequence ID" value="PIW96934.1"/>
    <property type="molecule type" value="Genomic_DNA"/>
</dbReference>
<dbReference type="Pfam" id="PF00800">
    <property type="entry name" value="PDT"/>
    <property type="match status" value="1"/>
</dbReference>
<dbReference type="SUPFAM" id="SSF53850">
    <property type="entry name" value="Periplasmic binding protein-like II"/>
    <property type="match status" value="1"/>
</dbReference>
<evidence type="ECO:0000256" key="2">
    <source>
        <dbReference type="ARBA" id="ARBA00013147"/>
    </source>
</evidence>
<dbReference type="InterPro" id="IPR001086">
    <property type="entry name" value="Preph_deHydtase"/>
</dbReference>
<gene>
    <name evidence="9" type="ORF">COZ82_02295</name>
</gene>
<evidence type="ECO:0000313" key="10">
    <source>
        <dbReference type="Proteomes" id="UP000230837"/>
    </source>
</evidence>
<keyword evidence="6" id="KW-0456">Lyase</keyword>
<dbReference type="CDD" id="cd13631">
    <property type="entry name" value="PBP2_Ct-PDT_like"/>
    <property type="match status" value="1"/>
</dbReference>
<comment type="caution">
    <text evidence="9">The sequence shown here is derived from an EMBL/GenBank/DDBJ whole genome shotgun (WGS) entry which is preliminary data.</text>
</comment>
<name>A0A2M7INX7_9BACT</name>
<evidence type="ECO:0000256" key="3">
    <source>
        <dbReference type="ARBA" id="ARBA00022605"/>
    </source>
</evidence>
<keyword evidence="3" id="KW-0028">Amino-acid biosynthesis</keyword>
<dbReference type="GO" id="GO:0004664">
    <property type="term" value="F:prephenate dehydratase activity"/>
    <property type="evidence" value="ECO:0007669"/>
    <property type="project" value="UniProtKB-EC"/>
</dbReference>
<sequence length="195" mass="21304">MPDKLDSEVRIKIGVMGAHGSFSEQAGKKYLHDINKTGEILPLISAEAVLSAVEDGQVERGIFPIENSNGGIVLEAVYAMAKHRFAIEKMFEIDVHHMLLVKAGITASHITAISSHDQALKQCRMYLKRIWGEADIKPYADTAKAAADLATGVLPDTTAVIAPRGCASLYGLEILEESIQDLKFNYTVFVVAYKE</sequence>
<dbReference type="GO" id="GO:0005737">
    <property type="term" value="C:cytoplasm"/>
    <property type="evidence" value="ECO:0007669"/>
    <property type="project" value="TreeGrafter"/>
</dbReference>
<dbReference type="Proteomes" id="UP000230837">
    <property type="component" value="Unassembled WGS sequence"/>
</dbReference>
<comment type="pathway">
    <text evidence="1">Amino-acid biosynthesis; L-phenylalanine biosynthesis; phenylpyruvate from prephenate: step 1/1.</text>
</comment>
<dbReference type="Gene3D" id="3.40.190.10">
    <property type="entry name" value="Periplasmic binding protein-like II"/>
    <property type="match status" value="2"/>
</dbReference>
<feature type="domain" description="Prephenate dehydratase" evidence="8">
    <location>
        <begin position="12"/>
        <end position="194"/>
    </location>
</feature>
<keyword evidence="4" id="KW-0057">Aromatic amino acid biosynthesis</keyword>
<organism evidence="9 10">
    <name type="scientific">Candidatus Kaiserbacteria bacterium CG_4_8_14_3_um_filter_38_9</name>
    <dbReference type="NCBI Taxonomy" id="1974599"/>
    <lineage>
        <taxon>Bacteria</taxon>
        <taxon>Candidatus Kaiseribacteriota</taxon>
    </lineage>
</organism>
<dbReference type="PANTHER" id="PTHR21022">
    <property type="entry name" value="PREPHENATE DEHYDRATASE P PROTEIN"/>
    <property type="match status" value="1"/>
</dbReference>
<keyword evidence="5" id="KW-0584">Phenylalanine biosynthesis</keyword>
<dbReference type="AlphaFoldDB" id="A0A2M7INX7"/>
<accession>A0A2M7INX7</accession>
<evidence type="ECO:0000313" key="9">
    <source>
        <dbReference type="EMBL" id="PIW96934.1"/>
    </source>
</evidence>
<protein>
    <recommendedName>
        <fullName evidence="2">prephenate dehydratase</fullName>
        <ecNumber evidence="2">4.2.1.51</ecNumber>
    </recommendedName>
</protein>
<evidence type="ECO:0000259" key="8">
    <source>
        <dbReference type="PROSITE" id="PS51171"/>
    </source>
</evidence>
<evidence type="ECO:0000256" key="1">
    <source>
        <dbReference type="ARBA" id="ARBA00004741"/>
    </source>
</evidence>
<dbReference type="PROSITE" id="PS51171">
    <property type="entry name" value="PREPHENATE_DEHYDR_3"/>
    <property type="match status" value="1"/>
</dbReference>
<dbReference type="UniPathway" id="UPA00121">
    <property type="reaction ID" value="UER00345"/>
</dbReference>
<dbReference type="PANTHER" id="PTHR21022:SF19">
    <property type="entry name" value="PREPHENATE DEHYDRATASE-RELATED"/>
    <property type="match status" value="1"/>
</dbReference>
<evidence type="ECO:0000256" key="6">
    <source>
        <dbReference type="ARBA" id="ARBA00023239"/>
    </source>
</evidence>
<reference evidence="10" key="1">
    <citation type="submission" date="2017-09" db="EMBL/GenBank/DDBJ databases">
        <title>Depth-based differentiation of microbial function through sediment-hosted aquifers and enrichment of novel symbionts in the deep terrestrial subsurface.</title>
        <authorList>
            <person name="Probst A.J."/>
            <person name="Ladd B."/>
            <person name="Jarett J.K."/>
            <person name="Geller-Mcgrath D.E."/>
            <person name="Sieber C.M.K."/>
            <person name="Emerson J.B."/>
            <person name="Anantharaman K."/>
            <person name="Thomas B.C."/>
            <person name="Malmstrom R."/>
            <person name="Stieglmeier M."/>
            <person name="Klingl A."/>
            <person name="Woyke T."/>
            <person name="Ryan C.M."/>
            <person name="Banfield J.F."/>
        </authorList>
    </citation>
    <scope>NUCLEOTIDE SEQUENCE [LARGE SCALE GENOMIC DNA]</scope>
</reference>
<comment type="catalytic activity">
    <reaction evidence="7">
        <text>prephenate + H(+) = 3-phenylpyruvate + CO2 + H2O</text>
        <dbReference type="Rhea" id="RHEA:21648"/>
        <dbReference type="ChEBI" id="CHEBI:15377"/>
        <dbReference type="ChEBI" id="CHEBI:15378"/>
        <dbReference type="ChEBI" id="CHEBI:16526"/>
        <dbReference type="ChEBI" id="CHEBI:18005"/>
        <dbReference type="ChEBI" id="CHEBI:29934"/>
        <dbReference type="EC" id="4.2.1.51"/>
    </reaction>
</comment>
<dbReference type="EC" id="4.2.1.51" evidence="2"/>
<evidence type="ECO:0000256" key="7">
    <source>
        <dbReference type="ARBA" id="ARBA00047848"/>
    </source>
</evidence>
<evidence type="ECO:0000256" key="4">
    <source>
        <dbReference type="ARBA" id="ARBA00023141"/>
    </source>
</evidence>
<evidence type="ECO:0000256" key="5">
    <source>
        <dbReference type="ARBA" id="ARBA00023222"/>
    </source>
</evidence>
<dbReference type="GO" id="GO:0009094">
    <property type="term" value="P:L-phenylalanine biosynthetic process"/>
    <property type="evidence" value="ECO:0007669"/>
    <property type="project" value="UniProtKB-UniPathway"/>
</dbReference>
<proteinExistence type="predicted"/>